<evidence type="ECO:0000256" key="1">
    <source>
        <dbReference type="ARBA" id="ARBA00022538"/>
    </source>
</evidence>
<dbReference type="PROSITE" id="PS50042">
    <property type="entry name" value="CNMP_BINDING_3"/>
    <property type="match status" value="2"/>
</dbReference>
<dbReference type="GO" id="GO:0042391">
    <property type="term" value="P:regulation of membrane potential"/>
    <property type="evidence" value="ECO:0007669"/>
    <property type="project" value="TreeGrafter"/>
</dbReference>
<dbReference type="GO" id="GO:0005249">
    <property type="term" value="F:voltage-gated potassium channel activity"/>
    <property type="evidence" value="ECO:0007669"/>
    <property type="project" value="InterPro"/>
</dbReference>
<dbReference type="Proteomes" id="UP000613740">
    <property type="component" value="Unassembled WGS sequence"/>
</dbReference>
<protein>
    <recommendedName>
        <fullName evidence="8">Cyclic nucleotide-binding domain-containing protein</fullName>
    </recommendedName>
</protein>
<dbReference type="InterPro" id="IPR000595">
    <property type="entry name" value="cNMP-bd_dom"/>
</dbReference>
<name>A0A835WNR9_9CHLO</name>
<keyword evidence="7" id="KW-1133">Transmembrane helix</keyword>
<sequence length="1298" mass="136167">MTATTSISESTGLKEENWLWAAIKSWMPTASAQMRRAPAIVKLQAFFKFSFEQFETEESTLQDAEDETRRFIMDMQDRAQELAADQTDGDGDGDGDGGGNGNGDGGSGSGRPSTQLQQRPGGAEGEAPGNRAAAGADPGSSGGGGGAREGRGEVAIGLSSPESGSPRRWEVDPSGLHEVAASSGSEADRGSESPLAGDQLDSPRGGHHHHHLHLIQRPRRHSGSGSGAGLAAGDSKGEVSADAGARTSASGRRASARSGRDSDVGAASAAAAAGTAAAGRSSTEAEPRVAAGAAAAADADAAAAPPSPPHTSPQPRTPIQRMAEGVLGASRRFSEAAVAAAVPLSAVAHAMAPAAGLVRAVGEELNPKDLIKDVADAATAFGAGPGLKVHYYLAPSVSNYLRIIFLDPVHPNSMFKVLWDFLYLPINTWILLISPLLIVFVDDIRVATSLGRFEFAIDLLCMLDVLMYFRTAILCDDFRVKARRSVIARNYMRTWGALDMLACIPFITLINMHDHGNPFSRGVLAFRLTRLTKLLRMPHIVMSNNVNAYLEAKVFKRKGLVPLLVLLTALFVTMHHMACYYYYVGVVYTQNFTDLGVESWVLAENLQDMEGPARYMVSLYFTMYTFLTVGYGDVAVVNVADKIWAIVTAIMGIVMVGWFMGAVASYLGGTGGMEAELAQKRQDVFQFIRKRRIRSHTARKLRRYHDSCIGRTLGDTDLEVIRGLPRVLRTEVTLTLYADTVKKVPFMQTRPPQFVVDLLLRLKMRLYDKGEFIVHEGEIGREIYFLSVGELRVQREALPEPDGADDGASHHRHATARKSKGVRKNLTMLSRIFKGGPSGVARMHSRHVSAAGSAAAATAAAAASTTATGPLGGPVLPAAMAAFAALGERAATAATTPPATPPGAATPEPAATPPQLTPAATPRQLLLPNAPGSGPVPAPHTTTTFPLEHAASAPVAAAAAAGGGGGKPGGGRRSGKVPRQDVLLNVVSAVSPPVYLPGMVRAAPPKGKVHGRHVVYPVLTPIATIKPGGHFGFSSCLLGLPRLNSVLAAIPSEVLVLVREDVDALIADWPDIFDDEDLQPQVARQRSFCLRERPLTRADSMAALGLDRFEGPRGVVRADTPATATGGDDADALQPPASWQPPSAPPLTLVPPAAAMADMQGNASMAPLAVTPWAGAGAGAGKAPMPASARSLQLPMPPQGGGAGAGGREVKKVATMPVVRSSADGDREGRLSPVSASARVAPAALPPSPKHSRLPAVLIATAGPPVAAVRAGGGGGEGPEVQLSEQQQQQQQQQEKKL</sequence>
<feature type="region of interest" description="Disordered" evidence="6">
    <location>
        <begin position="892"/>
        <end position="944"/>
    </location>
</feature>
<feature type="transmembrane region" description="Helical" evidence="7">
    <location>
        <begin position="421"/>
        <end position="441"/>
    </location>
</feature>
<feature type="region of interest" description="Disordered" evidence="6">
    <location>
        <begin position="799"/>
        <end position="821"/>
    </location>
</feature>
<dbReference type="PRINTS" id="PR01463">
    <property type="entry name" value="EAGCHANLFMLY"/>
</dbReference>
<evidence type="ECO:0000259" key="8">
    <source>
        <dbReference type="PROSITE" id="PS50042"/>
    </source>
</evidence>
<evidence type="ECO:0000256" key="7">
    <source>
        <dbReference type="SAM" id="Phobius"/>
    </source>
</evidence>
<feature type="compositionally biased region" description="Low complexity" evidence="6">
    <location>
        <begin position="1119"/>
        <end position="1137"/>
    </location>
</feature>
<feature type="compositionally biased region" description="Gly residues" evidence="6">
    <location>
        <begin position="96"/>
        <end position="109"/>
    </location>
</feature>
<evidence type="ECO:0000313" key="9">
    <source>
        <dbReference type="EMBL" id="KAG2451214.1"/>
    </source>
</evidence>
<keyword evidence="3" id="KW-0406">Ion transport</keyword>
<evidence type="ECO:0000256" key="2">
    <source>
        <dbReference type="ARBA" id="ARBA00022826"/>
    </source>
</evidence>
<dbReference type="InterPro" id="IPR050818">
    <property type="entry name" value="KCNH_animal-type"/>
</dbReference>
<feature type="compositionally biased region" description="Low complexity" evidence="6">
    <location>
        <begin position="1286"/>
        <end position="1298"/>
    </location>
</feature>
<feature type="compositionally biased region" description="Pro residues" evidence="6">
    <location>
        <begin position="305"/>
        <end position="316"/>
    </location>
</feature>
<dbReference type="SUPFAM" id="SSF51206">
    <property type="entry name" value="cAMP-binding domain-like"/>
    <property type="match status" value="1"/>
</dbReference>
<reference evidence="9" key="1">
    <citation type="journal article" date="2020" name="bioRxiv">
        <title>Comparative genomics of Chlamydomonas.</title>
        <authorList>
            <person name="Craig R.J."/>
            <person name="Hasan A.R."/>
            <person name="Ness R.W."/>
            <person name="Keightley P.D."/>
        </authorList>
    </citation>
    <scope>NUCLEOTIDE SEQUENCE</scope>
    <source>
        <strain evidence="9">CCAP 11/173</strain>
    </source>
</reference>
<dbReference type="Gene3D" id="1.10.287.70">
    <property type="match status" value="1"/>
</dbReference>
<keyword evidence="4" id="KW-0630">Potassium</keyword>
<evidence type="ECO:0000256" key="3">
    <source>
        <dbReference type="ARBA" id="ARBA00022882"/>
    </source>
</evidence>
<dbReference type="InterPro" id="IPR014710">
    <property type="entry name" value="RmlC-like_jellyroll"/>
</dbReference>
<feature type="region of interest" description="Disordered" evidence="6">
    <location>
        <begin position="1266"/>
        <end position="1298"/>
    </location>
</feature>
<feature type="compositionally biased region" description="Low complexity" evidence="6">
    <location>
        <begin position="264"/>
        <end position="304"/>
    </location>
</feature>
<dbReference type="PROSITE" id="PS00888">
    <property type="entry name" value="CNMP_BINDING_1"/>
    <property type="match status" value="1"/>
</dbReference>
<feature type="compositionally biased region" description="Basic residues" evidence="6">
    <location>
        <begin position="810"/>
        <end position="821"/>
    </location>
</feature>
<dbReference type="PANTHER" id="PTHR10217">
    <property type="entry name" value="VOLTAGE AND LIGAND GATED POTASSIUM CHANNEL"/>
    <property type="match status" value="1"/>
</dbReference>
<dbReference type="InterPro" id="IPR003938">
    <property type="entry name" value="K_chnl_volt-dep_EAG/ELK/ERG"/>
</dbReference>
<accession>A0A835WNR9</accession>
<dbReference type="InterPro" id="IPR018490">
    <property type="entry name" value="cNMP-bd_dom_sf"/>
</dbReference>
<keyword evidence="5" id="KW-0407">Ion channel</keyword>
<dbReference type="SUPFAM" id="SSF81324">
    <property type="entry name" value="Voltage-gated potassium channels"/>
    <property type="match status" value="1"/>
</dbReference>
<feature type="region of interest" description="Disordered" evidence="6">
    <location>
        <begin position="82"/>
        <end position="318"/>
    </location>
</feature>
<feature type="compositionally biased region" description="Gly residues" evidence="6">
    <location>
        <begin position="961"/>
        <end position="972"/>
    </location>
</feature>
<dbReference type="CDD" id="cd00038">
    <property type="entry name" value="CAP_ED"/>
    <property type="match status" value="1"/>
</dbReference>
<gene>
    <name evidence="9" type="ORF">HYH02_003821</name>
</gene>
<evidence type="ECO:0000313" key="10">
    <source>
        <dbReference type="Proteomes" id="UP000613740"/>
    </source>
</evidence>
<feature type="region of interest" description="Disordered" evidence="6">
    <location>
        <begin position="1119"/>
        <end position="1144"/>
    </location>
</feature>
<feature type="domain" description="Cyclic nucleotide-binding" evidence="8">
    <location>
        <begin position="746"/>
        <end position="796"/>
    </location>
</feature>
<dbReference type="GO" id="GO:0034702">
    <property type="term" value="C:monoatomic ion channel complex"/>
    <property type="evidence" value="ECO:0007669"/>
    <property type="project" value="UniProtKB-KW"/>
</dbReference>
<keyword evidence="7" id="KW-0812">Transmembrane</keyword>
<dbReference type="Pfam" id="PF07885">
    <property type="entry name" value="Ion_trans_2"/>
    <property type="match status" value="1"/>
</dbReference>
<dbReference type="OrthoDB" id="426293at2759"/>
<evidence type="ECO:0000256" key="5">
    <source>
        <dbReference type="ARBA" id="ARBA00023303"/>
    </source>
</evidence>
<keyword evidence="1" id="KW-0633">Potassium transport</keyword>
<feature type="transmembrane region" description="Helical" evidence="7">
    <location>
        <begin position="560"/>
        <end position="583"/>
    </location>
</feature>
<feature type="region of interest" description="Disordered" evidence="6">
    <location>
        <begin position="956"/>
        <end position="977"/>
    </location>
</feature>
<dbReference type="InterPro" id="IPR018488">
    <property type="entry name" value="cNMP-bd_CS"/>
</dbReference>
<keyword evidence="3" id="KW-0851">Voltage-gated channel</keyword>
<dbReference type="PANTHER" id="PTHR10217:SF435">
    <property type="entry name" value="POTASSIUM VOLTAGE-GATED CHANNEL PROTEIN EAG"/>
    <property type="match status" value="1"/>
</dbReference>
<feature type="transmembrane region" description="Helical" evidence="7">
    <location>
        <begin position="643"/>
        <end position="667"/>
    </location>
</feature>
<dbReference type="Gene3D" id="2.60.120.10">
    <property type="entry name" value="Jelly Rolls"/>
    <property type="match status" value="2"/>
</dbReference>
<feature type="compositionally biased region" description="Low complexity" evidence="6">
    <location>
        <begin position="231"/>
        <end position="257"/>
    </location>
</feature>
<dbReference type="EMBL" id="JAEHOD010000008">
    <property type="protein sequence ID" value="KAG2451214.1"/>
    <property type="molecule type" value="Genomic_DNA"/>
</dbReference>
<proteinExistence type="predicted"/>
<organism evidence="9 10">
    <name type="scientific">Chlamydomonas schloesseri</name>
    <dbReference type="NCBI Taxonomy" id="2026947"/>
    <lineage>
        <taxon>Eukaryota</taxon>
        <taxon>Viridiplantae</taxon>
        <taxon>Chlorophyta</taxon>
        <taxon>core chlorophytes</taxon>
        <taxon>Chlorophyceae</taxon>
        <taxon>CS clade</taxon>
        <taxon>Chlamydomonadales</taxon>
        <taxon>Chlamydomonadaceae</taxon>
        <taxon>Chlamydomonas</taxon>
    </lineage>
</organism>
<keyword evidence="7" id="KW-0472">Membrane</keyword>
<keyword evidence="10" id="KW-1185">Reference proteome</keyword>
<evidence type="ECO:0000256" key="6">
    <source>
        <dbReference type="SAM" id="MobiDB-lite"/>
    </source>
</evidence>
<comment type="caution">
    <text evidence="9">The sequence shown here is derived from an EMBL/GenBank/DDBJ whole genome shotgun (WGS) entry which is preliminary data.</text>
</comment>
<feature type="domain" description="Cyclic nucleotide-binding" evidence="8">
    <location>
        <begin position="1022"/>
        <end position="1066"/>
    </location>
</feature>
<feature type="compositionally biased region" description="Basic residues" evidence="6">
    <location>
        <begin position="205"/>
        <end position="222"/>
    </location>
</feature>
<keyword evidence="3" id="KW-0813">Transport</keyword>
<dbReference type="InterPro" id="IPR013099">
    <property type="entry name" value="K_chnl_dom"/>
</dbReference>
<evidence type="ECO:0000256" key="4">
    <source>
        <dbReference type="ARBA" id="ARBA00022958"/>
    </source>
</evidence>
<feature type="transmembrane region" description="Helical" evidence="7">
    <location>
        <begin position="615"/>
        <end position="636"/>
    </location>
</feature>
<dbReference type="GO" id="GO:0005886">
    <property type="term" value="C:plasma membrane"/>
    <property type="evidence" value="ECO:0007669"/>
    <property type="project" value="TreeGrafter"/>
</dbReference>
<keyword evidence="2" id="KW-0631">Potassium channel</keyword>
<feature type="compositionally biased region" description="Low complexity" evidence="6">
    <location>
        <begin position="892"/>
        <end position="909"/>
    </location>
</feature>